<feature type="binding site" evidence="6">
    <location>
        <position position="74"/>
    </location>
    <ligand>
        <name>Fe cation</name>
        <dbReference type="ChEBI" id="CHEBI:24875"/>
        <label>2</label>
    </ligand>
</feature>
<dbReference type="AlphaFoldDB" id="A0A5R9JJG2"/>
<accession>A0A5R9JJG2</accession>
<keyword evidence="3" id="KW-0732">Signal</keyword>
<feature type="binding site" evidence="6">
    <location>
        <position position="41"/>
    </location>
    <ligand>
        <name>Fe cation</name>
        <dbReference type="ChEBI" id="CHEBI:24875"/>
        <label>1</label>
    </ligand>
</feature>
<gene>
    <name evidence="8" type="ORF">FE263_04770</name>
</gene>
<keyword evidence="6" id="KW-0479">Metal-binding</keyword>
<comment type="catalytic activity">
    <reaction evidence="1 5">
        <text>a phosphate monoester + H2O = an alcohol + phosphate</text>
        <dbReference type="Rhea" id="RHEA:15017"/>
        <dbReference type="ChEBI" id="CHEBI:15377"/>
        <dbReference type="ChEBI" id="CHEBI:30879"/>
        <dbReference type="ChEBI" id="CHEBI:43474"/>
        <dbReference type="ChEBI" id="CHEBI:67140"/>
        <dbReference type="EC" id="3.1.3.2"/>
    </reaction>
</comment>
<dbReference type="PANTHER" id="PTHR10161">
    <property type="entry name" value="TARTRATE-RESISTANT ACID PHOSPHATASE TYPE 5"/>
    <property type="match status" value="1"/>
</dbReference>
<dbReference type="InterPro" id="IPR006311">
    <property type="entry name" value="TAT_signal"/>
</dbReference>
<dbReference type="Gene3D" id="3.60.21.10">
    <property type="match status" value="1"/>
</dbReference>
<evidence type="ECO:0000256" key="3">
    <source>
        <dbReference type="ARBA" id="ARBA00022729"/>
    </source>
</evidence>
<dbReference type="GO" id="GO:0003993">
    <property type="term" value="F:acid phosphatase activity"/>
    <property type="evidence" value="ECO:0007669"/>
    <property type="project" value="UniProtKB-UniRule"/>
</dbReference>
<feature type="binding site" evidence="6">
    <location>
        <position position="239"/>
    </location>
    <ligand>
        <name>Fe cation</name>
        <dbReference type="ChEBI" id="CHEBI:24875"/>
        <label>1</label>
    </ligand>
</feature>
<proteinExistence type="predicted"/>
<feature type="binding site" evidence="6">
    <location>
        <position position="201"/>
    </location>
    <ligand>
        <name>Fe cation</name>
        <dbReference type="ChEBI" id="CHEBI:24875"/>
        <label>2</label>
    </ligand>
</feature>
<dbReference type="GO" id="GO:0046872">
    <property type="term" value="F:metal ion binding"/>
    <property type="evidence" value="ECO:0007669"/>
    <property type="project" value="UniProtKB-KW"/>
</dbReference>
<comment type="caution">
    <text evidence="8">The sequence shown here is derived from an EMBL/GenBank/DDBJ whole genome shotgun (WGS) entry which is preliminary data.</text>
</comment>
<dbReference type="PROSITE" id="PS51318">
    <property type="entry name" value="TAT"/>
    <property type="match status" value="1"/>
</dbReference>
<keyword evidence="9" id="KW-1185">Reference proteome</keyword>
<dbReference type="Pfam" id="PF00149">
    <property type="entry name" value="Metallophos"/>
    <property type="match status" value="1"/>
</dbReference>
<dbReference type="InterPro" id="IPR024927">
    <property type="entry name" value="Acid_PPase"/>
</dbReference>
<dbReference type="InterPro" id="IPR051558">
    <property type="entry name" value="Metallophosphoesterase_PAP"/>
</dbReference>
<dbReference type="InterPro" id="IPR004843">
    <property type="entry name" value="Calcineurin-like_PHP"/>
</dbReference>
<evidence type="ECO:0000256" key="1">
    <source>
        <dbReference type="ARBA" id="ARBA00000032"/>
    </source>
</evidence>
<dbReference type="InterPro" id="IPR029052">
    <property type="entry name" value="Metallo-depent_PP-like"/>
</dbReference>
<dbReference type="RefSeq" id="WP_138324737.1">
    <property type="nucleotide sequence ID" value="NZ_VCDI01000001.1"/>
</dbReference>
<comment type="cofactor">
    <cofactor evidence="6">
        <name>Fe cation</name>
        <dbReference type="ChEBI" id="CHEBI:24875"/>
    </cofactor>
    <text evidence="6">Binds 2 iron ions per subunit.</text>
</comment>
<feature type="binding site" evidence="6">
    <location>
        <position position="74"/>
    </location>
    <ligand>
        <name>Fe cation</name>
        <dbReference type="ChEBI" id="CHEBI:24875"/>
        <label>1</label>
    </ligand>
</feature>
<protein>
    <recommendedName>
        <fullName evidence="2 5">acid phosphatase</fullName>
        <ecNumber evidence="2 5">3.1.3.2</ecNumber>
    </recommendedName>
</protein>
<dbReference type="SUPFAM" id="SSF56300">
    <property type="entry name" value="Metallo-dependent phosphatases"/>
    <property type="match status" value="1"/>
</dbReference>
<reference evidence="8 9" key="1">
    <citation type="submission" date="2019-05" db="EMBL/GenBank/DDBJ databases">
        <authorList>
            <person name="Pankratov T."/>
            <person name="Grouzdev D."/>
        </authorList>
    </citation>
    <scope>NUCLEOTIDE SEQUENCE [LARGE SCALE GENOMIC DNA]</scope>
    <source>
        <strain evidence="8 9">KEBCLARHB70R</strain>
    </source>
</reference>
<evidence type="ECO:0000256" key="4">
    <source>
        <dbReference type="ARBA" id="ARBA00022801"/>
    </source>
</evidence>
<evidence type="ECO:0000259" key="7">
    <source>
        <dbReference type="Pfam" id="PF00149"/>
    </source>
</evidence>
<dbReference type="PIRSF" id="PIRSF000898">
    <property type="entry name" value="Acid_Ptase_5"/>
    <property type="match status" value="1"/>
</dbReference>
<evidence type="ECO:0000256" key="6">
    <source>
        <dbReference type="PIRSR" id="PIRSR000898-1"/>
    </source>
</evidence>
<keyword evidence="5 6" id="KW-0408">Iron</keyword>
<sequence>MLLRRRDALALAAGGVAAVALPGRVYATPLAPGMRFVSVGDWGRQGHDEQRAVGVAMGRAAEIHRSTWTLSLGDNFYEDGVQGTDDPQWRGSFEDIYDAPSLRSPWRVILGNHDYRGDVQAQLDYGSRDTRWSMPARYYARTEHLADGTPCDLFFIDTNPFLSRYRHSKVRVDGQDPAAQLAWLERSLAASRAPWKIVIGHHPIHTADGAPTEEPELIASLKPVLERYGVRVYLNGHIHNLQHIRVGSVDYVTNGGGSKLIHLYPVRPGAWGAETHGFMTATLTPDTFAFEFKGASGEPLYSASVSRTA</sequence>
<feature type="domain" description="Calcineurin-like phosphoesterase" evidence="7">
    <location>
        <begin position="34"/>
        <end position="240"/>
    </location>
</feature>
<evidence type="ECO:0000256" key="2">
    <source>
        <dbReference type="ARBA" id="ARBA00012646"/>
    </source>
</evidence>
<dbReference type="Proteomes" id="UP000305654">
    <property type="component" value="Unassembled WGS sequence"/>
</dbReference>
<feature type="binding site" evidence="6">
    <location>
        <position position="237"/>
    </location>
    <ligand>
        <name>Fe cation</name>
        <dbReference type="ChEBI" id="CHEBI:24875"/>
        <label>2</label>
    </ligand>
</feature>
<dbReference type="EC" id="3.1.3.2" evidence="2 5"/>
<organism evidence="8 9">
    <name type="scientific">Lichenicoccus roseus</name>
    <dbReference type="NCBI Taxonomy" id="2683649"/>
    <lineage>
        <taxon>Bacteria</taxon>
        <taxon>Pseudomonadati</taxon>
        <taxon>Pseudomonadota</taxon>
        <taxon>Alphaproteobacteria</taxon>
        <taxon>Acetobacterales</taxon>
        <taxon>Acetobacteraceae</taxon>
        <taxon>Lichenicoccus</taxon>
    </lineage>
</organism>
<evidence type="ECO:0000313" key="8">
    <source>
        <dbReference type="EMBL" id="TLU74488.1"/>
    </source>
</evidence>
<keyword evidence="4 5" id="KW-0378">Hydrolase</keyword>
<dbReference type="PANTHER" id="PTHR10161:SF14">
    <property type="entry name" value="TARTRATE-RESISTANT ACID PHOSPHATASE TYPE 5"/>
    <property type="match status" value="1"/>
</dbReference>
<dbReference type="CDD" id="cd07378">
    <property type="entry name" value="MPP_ACP5"/>
    <property type="match status" value="1"/>
</dbReference>
<feature type="binding site" evidence="6">
    <location>
        <position position="77"/>
    </location>
    <ligand>
        <name>Fe cation</name>
        <dbReference type="ChEBI" id="CHEBI:24875"/>
        <label>1</label>
    </ligand>
</feature>
<evidence type="ECO:0000313" key="9">
    <source>
        <dbReference type="Proteomes" id="UP000305654"/>
    </source>
</evidence>
<name>A0A5R9JJG2_9PROT</name>
<evidence type="ECO:0000256" key="5">
    <source>
        <dbReference type="PIRNR" id="PIRNR000898"/>
    </source>
</evidence>
<dbReference type="OrthoDB" id="9809781at2"/>
<dbReference type="EMBL" id="VCDI01000001">
    <property type="protein sequence ID" value="TLU74488.1"/>
    <property type="molecule type" value="Genomic_DNA"/>
</dbReference>
<feature type="binding site" evidence="6">
    <location>
        <position position="112"/>
    </location>
    <ligand>
        <name>Fe cation</name>
        <dbReference type="ChEBI" id="CHEBI:24875"/>
        <label>2</label>
    </ligand>
</feature>